<feature type="transmembrane region" description="Helical" evidence="6">
    <location>
        <begin position="302"/>
        <end position="319"/>
    </location>
</feature>
<evidence type="ECO:0000256" key="1">
    <source>
        <dbReference type="ARBA" id="ARBA00004141"/>
    </source>
</evidence>
<protein>
    <submittedName>
        <fullName evidence="7">4-hydroxybenzoate polyprenyltransferase</fullName>
    </submittedName>
</protein>
<feature type="transmembrane region" description="Helical" evidence="6">
    <location>
        <begin position="233"/>
        <end position="254"/>
    </location>
</feature>
<comment type="caution">
    <text evidence="7">The sequence shown here is derived from an EMBL/GenBank/DDBJ whole genome shotgun (WGS) entry which is preliminary data.</text>
</comment>
<feature type="transmembrane region" description="Helical" evidence="6">
    <location>
        <begin position="350"/>
        <end position="368"/>
    </location>
</feature>
<evidence type="ECO:0000313" key="7">
    <source>
        <dbReference type="EMBL" id="MBB6146875.1"/>
    </source>
</evidence>
<feature type="transmembrane region" description="Helical" evidence="6">
    <location>
        <begin position="275"/>
        <end position="296"/>
    </location>
</feature>
<keyword evidence="5 6" id="KW-0472">Membrane</keyword>
<accession>A0A841K1K3</accession>
<evidence type="ECO:0000256" key="2">
    <source>
        <dbReference type="ARBA" id="ARBA00022475"/>
    </source>
</evidence>
<evidence type="ECO:0000256" key="5">
    <source>
        <dbReference type="ARBA" id="ARBA00023136"/>
    </source>
</evidence>
<dbReference type="Pfam" id="PF01040">
    <property type="entry name" value="UbiA"/>
    <property type="match status" value="1"/>
</dbReference>
<keyword evidence="7" id="KW-0808">Transferase</keyword>
<keyword evidence="4 6" id="KW-1133">Transmembrane helix</keyword>
<dbReference type="Proteomes" id="UP000538666">
    <property type="component" value="Unassembled WGS sequence"/>
</dbReference>
<evidence type="ECO:0000313" key="8">
    <source>
        <dbReference type="Proteomes" id="UP000538666"/>
    </source>
</evidence>
<comment type="subcellular location">
    <subcellularLocation>
        <location evidence="1">Membrane</location>
        <topology evidence="1">Multi-pass membrane protein</topology>
    </subcellularLocation>
</comment>
<dbReference type="GO" id="GO:0016765">
    <property type="term" value="F:transferase activity, transferring alkyl or aryl (other than methyl) groups"/>
    <property type="evidence" value="ECO:0007669"/>
    <property type="project" value="InterPro"/>
</dbReference>
<dbReference type="GO" id="GO:0009247">
    <property type="term" value="P:glycolipid biosynthetic process"/>
    <property type="evidence" value="ECO:0007669"/>
    <property type="project" value="TreeGrafter"/>
</dbReference>
<gene>
    <name evidence="7" type="ORF">HNQ77_004856</name>
</gene>
<dbReference type="AlphaFoldDB" id="A0A841K1K3"/>
<dbReference type="InterPro" id="IPR039653">
    <property type="entry name" value="Prenyltransferase"/>
</dbReference>
<proteinExistence type="predicted"/>
<dbReference type="PANTHER" id="PTHR11048:SF5">
    <property type="entry name" value="DECAPRENYL-PHOSPHATE PHOSPHORIBOSYLTRANSFERASE"/>
    <property type="match status" value="1"/>
</dbReference>
<name>A0A841K1K3_9BACT</name>
<dbReference type="SUPFAM" id="SSF56784">
    <property type="entry name" value="HAD-like"/>
    <property type="match status" value="1"/>
</dbReference>
<organism evidence="7 8">
    <name type="scientific">Silvibacterium bohemicum</name>
    <dbReference type="NCBI Taxonomy" id="1577686"/>
    <lineage>
        <taxon>Bacteria</taxon>
        <taxon>Pseudomonadati</taxon>
        <taxon>Acidobacteriota</taxon>
        <taxon>Terriglobia</taxon>
        <taxon>Terriglobales</taxon>
        <taxon>Acidobacteriaceae</taxon>
        <taxon>Silvibacterium</taxon>
    </lineage>
</organism>
<evidence type="ECO:0000256" key="6">
    <source>
        <dbReference type="SAM" id="Phobius"/>
    </source>
</evidence>
<evidence type="ECO:0000256" key="4">
    <source>
        <dbReference type="ARBA" id="ARBA00022989"/>
    </source>
</evidence>
<sequence length="485" mass="53082">MSQTLLEEKVPTASQRALCVDLDGTLVKSDTLVDSLLLLVRTNPLAALRVPFWLKGGKAALKARVCSQVQLDAAHLPYNRGLLEFLILQHSQGRKLYLTTGADGSLARQIATHLGIFEDVLASDGATNLTGHNKLQSLQQRFAGEGFDYIGNARPDLPLLSHSGEAMVANPDHALQGLLKKHNVPVAHRFDDRAPFSKTFLKTIRLHQWAKNVLIFVPVLLAHALRLSLIGDAVVAFLCFSLCASATYIVNDLLDIEADRHHPKKRNRPFAAGDLSPAAGVAISLSFLLLAFAGAALLPRGFVGWLFTYLITTLCYSLYLKRVVLVDVILLSGLYTLRMLAGGAATHVAFSPWLAALSVFLFLSLAMVKRFSELQNIRAQGNVLSNGRGYLLVDIEQLRSFGTASAYAAVVVFALYINGKDVVELYHHPTRMWLMTPLMILWLSRVWLLASRGELNEDPVIFAVTDRMSLLIGAAIAIIAVLAAF</sequence>
<dbReference type="CDD" id="cd13963">
    <property type="entry name" value="PT_UbiA_2"/>
    <property type="match status" value="1"/>
</dbReference>
<feature type="transmembrane region" description="Helical" evidence="6">
    <location>
        <begin position="398"/>
        <end position="418"/>
    </location>
</feature>
<keyword evidence="8" id="KW-1185">Reference proteome</keyword>
<dbReference type="Gene3D" id="1.10.357.140">
    <property type="entry name" value="UbiA prenyltransferase"/>
    <property type="match status" value="1"/>
</dbReference>
<dbReference type="InterPro" id="IPR044878">
    <property type="entry name" value="UbiA_sf"/>
</dbReference>
<keyword evidence="2" id="KW-1003">Cell membrane</keyword>
<dbReference type="InterPro" id="IPR023214">
    <property type="entry name" value="HAD_sf"/>
</dbReference>
<feature type="transmembrane region" description="Helical" evidence="6">
    <location>
        <begin position="460"/>
        <end position="484"/>
    </location>
</feature>
<dbReference type="NCBIfam" id="NF006088">
    <property type="entry name" value="PRK08238.1"/>
    <property type="match status" value="1"/>
</dbReference>
<dbReference type="PANTHER" id="PTHR11048">
    <property type="entry name" value="PRENYLTRANSFERASES"/>
    <property type="match status" value="1"/>
</dbReference>
<dbReference type="RefSeq" id="WP_231581532.1">
    <property type="nucleotide sequence ID" value="NZ_JACHEK010000011.1"/>
</dbReference>
<dbReference type="Pfam" id="PF12710">
    <property type="entry name" value="HAD"/>
    <property type="match status" value="1"/>
</dbReference>
<dbReference type="GO" id="GO:0005886">
    <property type="term" value="C:plasma membrane"/>
    <property type="evidence" value="ECO:0007669"/>
    <property type="project" value="TreeGrafter"/>
</dbReference>
<feature type="transmembrane region" description="Helical" evidence="6">
    <location>
        <begin position="324"/>
        <end position="344"/>
    </location>
</feature>
<dbReference type="InterPro" id="IPR036412">
    <property type="entry name" value="HAD-like_sf"/>
</dbReference>
<feature type="transmembrane region" description="Helical" evidence="6">
    <location>
        <begin position="430"/>
        <end position="448"/>
    </location>
</feature>
<reference evidence="7 8" key="1">
    <citation type="submission" date="2020-08" db="EMBL/GenBank/DDBJ databases">
        <title>Genomic Encyclopedia of Type Strains, Phase IV (KMG-IV): sequencing the most valuable type-strain genomes for metagenomic binning, comparative biology and taxonomic classification.</title>
        <authorList>
            <person name="Goeker M."/>
        </authorList>
    </citation>
    <scope>NUCLEOTIDE SEQUENCE [LARGE SCALE GENOMIC DNA]</scope>
    <source>
        <strain evidence="7 8">DSM 103733</strain>
    </source>
</reference>
<evidence type="ECO:0000256" key="3">
    <source>
        <dbReference type="ARBA" id="ARBA00022692"/>
    </source>
</evidence>
<dbReference type="InterPro" id="IPR000537">
    <property type="entry name" value="UbiA_prenyltransferase"/>
</dbReference>
<dbReference type="Gene3D" id="3.40.50.1000">
    <property type="entry name" value="HAD superfamily/HAD-like"/>
    <property type="match status" value="1"/>
</dbReference>
<keyword evidence="3 6" id="KW-0812">Transmembrane</keyword>
<dbReference type="EMBL" id="JACHEK010000011">
    <property type="protein sequence ID" value="MBB6146875.1"/>
    <property type="molecule type" value="Genomic_DNA"/>
</dbReference>